<feature type="region of interest" description="Disordered" evidence="1">
    <location>
        <begin position="38"/>
        <end position="58"/>
    </location>
</feature>
<sequence>MKSIARWALLLCCWAAALPAHALYKVVGPDGKVTYTDRPPTEVSRVQPLTSSGAPAAGGGASALPFELQRVVGRFPVTLYTSRECQPCEAGRALLRQRGVPYTEKTVNTAQDAAALNRLAGGTDLPLLQIGGQQIKGYAAEEWQSYLDTAGYPKQSTLPTSFQFAPPTPLVAVVPAPAPTQTAAGTPRSAPSTSSPPPPAGNAPPGFKF</sequence>
<feature type="chain" id="PRO_5002551736" evidence="2">
    <location>
        <begin position="23"/>
        <end position="209"/>
    </location>
</feature>
<dbReference type="Pfam" id="PF00462">
    <property type="entry name" value="Glutaredoxin"/>
    <property type="match status" value="1"/>
</dbReference>
<reference evidence="5 6" key="1">
    <citation type="submission" date="2015-05" db="EMBL/GenBank/DDBJ databases">
        <authorList>
            <person name="Tang B."/>
            <person name="Yu Y."/>
        </authorList>
    </citation>
    <scope>NUCLEOTIDE SEQUENCE [LARGE SCALE GENOMIC DNA]</scope>
    <source>
        <strain evidence="5 6">DSM 7029</strain>
    </source>
</reference>
<dbReference type="EMBL" id="CP011371">
    <property type="protein sequence ID" value="AKJ29866.1"/>
    <property type="molecule type" value="Genomic_DNA"/>
</dbReference>
<dbReference type="Proteomes" id="UP000035352">
    <property type="component" value="Chromosome"/>
</dbReference>
<feature type="domain" description="DUF4124" evidence="4">
    <location>
        <begin position="10"/>
        <end position="57"/>
    </location>
</feature>
<dbReference type="PROSITE" id="PS51354">
    <property type="entry name" value="GLUTAREDOXIN_2"/>
    <property type="match status" value="1"/>
</dbReference>
<evidence type="ECO:0000313" key="6">
    <source>
        <dbReference type="Proteomes" id="UP000035352"/>
    </source>
</evidence>
<dbReference type="Pfam" id="PF13511">
    <property type="entry name" value="DUF4124"/>
    <property type="match status" value="1"/>
</dbReference>
<organism evidence="5 6">
    <name type="scientific">Caldimonas brevitalea</name>
    <dbReference type="NCBI Taxonomy" id="413882"/>
    <lineage>
        <taxon>Bacteria</taxon>
        <taxon>Pseudomonadati</taxon>
        <taxon>Pseudomonadota</taxon>
        <taxon>Betaproteobacteria</taxon>
        <taxon>Burkholderiales</taxon>
        <taxon>Sphaerotilaceae</taxon>
        <taxon>Caldimonas</taxon>
    </lineage>
</organism>
<name>A0A0G3BR86_9BURK</name>
<evidence type="ECO:0000259" key="4">
    <source>
        <dbReference type="Pfam" id="PF13511"/>
    </source>
</evidence>
<dbReference type="CDD" id="cd02976">
    <property type="entry name" value="NrdH"/>
    <property type="match status" value="1"/>
</dbReference>
<feature type="signal peptide" evidence="2">
    <location>
        <begin position="1"/>
        <end position="22"/>
    </location>
</feature>
<proteinExistence type="predicted"/>
<keyword evidence="6" id="KW-1185">Reference proteome</keyword>
<accession>A0A0G3BR86</accession>
<feature type="domain" description="Glutaredoxin" evidence="3">
    <location>
        <begin position="77"/>
        <end position="134"/>
    </location>
</feature>
<feature type="compositionally biased region" description="Low complexity" evidence="1">
    <location>
        <begin position="176"/>
        <end position="193"/>
    </location>
</feature>
<evidence type="ECO:0000256" key="2">
    <source>
        <dbReference type="SAM" id="SignalP"/>
    </source>
</evidence>
<evidence type="ECO:0000259" key="3">
    <source>
        <dbReference type="Pfam" id="PF00462"/>
    </source>
</evidence>
<dbReference type="STRING" id="413882.AAW51_3175"/>
<keyword evidence="2" id="KW-0732">Signal</keyword>
<feature type="region of interest" description="Disordered" evidence="1">
    <location>
        <begin position="176"/>
        <end position="209"/>
    </location>
</feature>
<protein>
    <submittedName>
        <fullName evidence="5">Uncharacterized protein</fullName>
    </submittedName>
</protein>
<dbReference type="OrthoDB" id="8794394at2"/>
<dbReference type="KEGG" id="pbh:AAW51_3175"/>
<dbReference type="InterPro" id="IPR002109">
    <property type="entry name" value="Glutaredoxin"/>
</dbReference>
<gene>
    <name evidence="5" type="ORF">AAW51_3175</name>
</gene>
<dbReference type="PATRIC" id="fig|413882.6.peg.3311"/>
<dbReference type="InterPro" id="IPR036249">
    <property type="entry name" value="Thioredoxin-like_sf"/>
</dbReference>
<evidence type="ECO:0000313" key="5">
    <source>
        <dbReference type="EMBL" id="AKJ29866.1"/>
    </source>
</evidence>
<dbReference type="RefSeq" id="WP_047195377.1">
    <property type="nucleotide sequence ID" value="NZ_CP011371.1"/>
</dbReference>
<dbReference type="Gene3D" id="3.40.30.10">
    <property type="entry name" value="Glutaredoxin"/>
    <property type="match status" value="1"/>
</dbReference>
<dbReference type="SUPFAM" id="SSF52833">
    <property type="entry name" value="Thioredoxin-like"/>
    <property type="match status" value="1"/>
</dbReference>
<dbReference type="InterPro" id="IPR025392">
    <property type="entry name" value="DUF4124"/>
</dbReference>
<evidence type="ECO:0000256" key="1">
    <source>
        <dbReference type="SAM" id="MobiDB-lite"/>
    </source>
</evidence>
<dbReference type="AlphaFoldDB" id="A0A0G3BR86"/>